<evidence type="ECO:0000256" key="1">
    <source>
        <dbReference type="SAM" id="MobiDB-lite"/>
    </source>
</evidence>
<dbReference type="EMBL" id="CAUOFW020002280">
    <property type="protein sequence ID" value="CAK9152626.1"/>
    <property type="molecule type" value="Genomic_DNA"/>
</dbReference>
<comment type="caution">
    <text evidence="2">The sequence shown here is derived from an EMBL/GenBank/DDBJ whole genome shotgun (WGS) entry which is preliminary data.</text>
</comment>
<gene>
    <name evidence="2" type="ORF">ILEXP_LOCUS20852</name>
</gene>
<feature type="compositionally biased region" description="Low complexity" evidence="1">
    <location>
        <begin position="86"/>
        <end position="99"/>
    </location>
</feature>
<dbReference type="AlphaFoldDB" id="A0ABC8S5Y4"/>
<sequence length="455" mass="49664">MASGKKESEGIALLSIYGDEDEEMEYIEDHQNVIVNDNIEANISEGENRIGEPPSPPPPPQLPEKEIINDHSTPLTSNFETSTPKQSPISLSSPQPLQLVGSDTSRGPKGMLTIVDYGHDEAAMSPEAEEGEITTTGHVVFGEELQMENGNFHENPPPGTVEVITPLAQATPQLSDQHGLSQSDAMTYALNESVSEEVEEAIKISVEEPKEADPLDKFLLPPPKDKCSDELQKRIVKFLTVKNNHGRSFNAEVRKKKEYRNPDFLLHAVTYQDIDEIGSCFSKDVFDPRGYDKSDYYKEIEADMSREMERKEQERKKNPKVEFLLGGTQPGTVVPVPKVSVPTPGVAIMAGGALQSVPAAVDVAARDGRQNKKSKWDKVDGDRRNPLDSGGQDSVSAVGVHTALLSAASAGTGYTAFVFVKETMNLNGSLSRTAFYLSYLNDFREEKKATAAAGG</sequence>
<evidence type="ECO:0008006" key="4">
    <source>
        <dbReference type="Google" id="ProtNLM"/>
    </source>
</evidence>
<feature type="compositionally biased region" description="Basic and acidic residues" evidence="1">
    <location>
        <begin position="365"/>
        <end position="386"/>
    </location>
</feature>
<feature type="region of interest" description="Disordered" evidence="1">
    <location>
        <begin position="37"/>
        <end position="108"/>
    </location>
</feature>
<organism evidence="2 3">
    <name type="scientific">Ilex paraguariensis</name>
    <name type="common">yerba mate</name>
    <dbReference type="NCBI Taxonomy" id="185542"/>
    <lineage>
        <taxon>Eukaryota</taxon>
        <taxon>Viridiplantae</taxon>
        <taxon>Streptophyta</taxon>
        <taxon>Embryophyta</taxon>
        <taxon>Tracheophyta</taxon>
        <taxon>Spermatophyta</taxon>
        <taxon>Magnoliopsida</taxon>
        <taxon>eudicotyledons</taxon>
        <taxon>Gunneridae</taxon>
        <taxon>Pentapetalae</taxon>
        <taxon>asterids</taxon>
        <taxon>campanulids</taxon>
        <taxon>Aquifoliales</taxon>
        <taxon>Aquifoliaceae</taxon>
        <taxon>Ilex</taxon>
    </lineage>
</organism>
<dbReference type="PANTHER" id="PTHR13464:SF0">
    <property type="entry name" value="SAP30-BINDING PROTEIN"/>
    <property type="match status" value="1"/>
</dbReference>
<evidence type="ECO:0000313" key="3">
    <source>
        <dbReference type="Proteomes" id="UP001642360"/>
    </source>
</evidence>
<reference evidence="2 3" key="1">
    <citation type="submission" date="2024-02" db="EMBL/GenBank/DDBJ databases">
        <authorList>
            <person name="Vignale AGUSTIN F."/>
            <person name="Sosa J E."/>
            <person name="Modenutti C."/>
        </authorList>
    </citation>
    <scope>NUCLEOTIDE SEQUENCE [LARGE SCALE GENOMIC DNA]</scope>
</reference>
<keyword evidence="3" id="KW-1185">Reference proteome</keyword>
<dbReference type="InterPro" id="IPR012479">
    <property type="entry name" value="SAP30BP"/>
</dbReference>
<dbReference type="Pfam" id="PF07818">
    <property type="entry name" value="HCNGP"/>
    <property type="match status" value="1"/>
</dbReference>
<dbReference type="Proteomes" id="UP001642360">
    <property type="component" value="Unassembled WGS sequence"/>
</dbReference>
<name>A0ABC8S5Y4_9AQUA</name>
<feature type="compositionally biased region" description="Pro residues" evidence="1">
    <location>
        <begin position="53"/>
        <end position="62"/>
    </location>
</feature>
<feature type="compositionally biased region" description="Polar residues" evidence="1">
    <location>
        <begin position="70"/>
        <end position="85"/>
    </location>
</feature>
<dbReference type="PANTHER" id="PTHR13464">
    <property type="entry name" value="TRANSCRIPTIONAL REGULATOR PROTEIN HCNGP"/>
    <property type="match status" value="1"/>
</dbReference>
<protein>
    <recommendedName>
        <fullName evidence="4">SAP30-binding protein</fullName>
    </recommendedName>
</protein>
<feature type="region of interest" description="Disordered" evidence="1">
    <location>
        <begin position="365"/>
        <end position="394"/>
    </location>
</feature>
<proteinExistence type="predicted"/>
<accession>A0ABC8S5Y4</accession>
<evidence type="ECO:0000313" key="2">
    <source>
        <dbReference type="EMBL" id="CAK9152626.1"/>
    </source>
</evidence>